<proteinExistence type="predicted"/>
<evidence type="ECO:0000256" key="1">
    <source>
        <dbReference type="ARBA" id="ARBA00022448"/>
    </source>
</evidence>
<dbReference type="Pfam" id="PF00005">
    <property type="entry name" value="ABC_tran"/>
    <property type="match status" value="1"/>
</dbReference>
<dbReference type="AlphaFoldDB" id="X0WCK0"/>
<dbReference type="InterPro" id="IPR027417">
    <property type="entry name" value="P-loop_NTPase"/>
</dbReference>
<dbReference type="InterPro" id="IPR050153">
    <property type="entry name" value="Metal_Ion_Import_ABC"/>
</dbReference>
<dbReference type="SUPFAM" id="SSF52540">
    <property type="entry name" value="P-loop containing nucleoside triphosphate hydrolases"/>
    <property type="match status" value="1"/>
</dbReference>
<evidence type="ECO:0000259" key="2">
    <source>
        <dbReference type="Pfam" id="PF00005"/>
    </source>
</evidence>
<gene>
    <name evidence="3" type="ORF">S01H1_46749</name>
</gene>
<name>X0WCK0_9ZZZZ</name>
<dbReference type="InterPro" id="IPR003439">
    <property type="entry name" value="ABC_transporter-like_ATP-bd"/>
</dbReference>
<reference evidence="3" key="1">
    <citation type="journal article" date="2014" name="Front. Microbiol.">
        <title>High frequency of phylogenetically diverse reductive dehalogenase-homologous genes in deep subseafloor sedimentary metagenomes.</title>
        <authorList>
            <person name="Kawai M."/>
            <person name="Futagami T."/>
            <person name="Toyoda A."/>
            <person name="Takaki Y."/>
            <person name="Nishi S."/>
            <person name="Hori S."/>
            <person name="Arai W."/>
            <person name="Tsubouchi T."/>
            <person name="Morono Y."/>
            <person name="Uchiyama I."/>
            <person name="Ito T."/>
            <person name="Fujiyama A."/>
            <person name="Inagaki F."/>
            <person name="Takami H."/>
        </authorList>
    </citation>
    <scope>NUCLEOTIDE SEQUENCE</scope>
    <source>
        <strain evidence="3">Expedition CK06-06</strain>
    </source>
</reference>
<dbReference type="GO" id="GO:0005524">
    <property type="term" value="F:ATP binding"/>
    <property type="evidence" value="ECO:0007669"/>
    <property type="project" value="InterPro"/>
</dbReference>
<evidence type="ECO:0000313" key="3">
    <source>
        <dbReference type="EMBL" id="GAG10396.1"/>
    </source>
</evidence>
<sequence>MTENIVAVENLGVKIGKKTILNDVHLKLKKGEAVVIAGRNGSGKTTFLKCLADVIYPDEGHIHYSSNVSREKIGFISDQVSLL</sequence>
<protein>
    <recommendedName>
        <fullName evidence="2">ABC transporter domain-containing protein</fullName>
    </recommendedName>
</protein>
<accession>X0WCK0</accession>
<organism evidence="3">
    <name type="scientific">marine sediment metagenome</name>
    <dbReference type="NCBI Taxonomy" id="412755"/>
    <lineage>
        <taxon>unclassified sequences</taxon>
        <taxon>metagenomes</taxon>
        <taxon>ecological metagenomes</taxon>
    </lineage>
</organism>
<dbReference type="GO" id="GO:0016887">
    <property type="term" value="F:ATP hydrolysis activity"/>
    <property type="evidence" value="ECO:0007669"/>
    <property type="project" value="InterPro"/>
</dbReference>
<feature type="non-terminal residue" evidence="3">
    <location>
        <position position="83"/>
    </location>
</feature>
<dbReference type="Gene3D" id="3.40.50.300">
    <property type="entry name" value="P-loop containing nucleotide triphosphate hydrolases"/>
    <property type="match status" value="1"/>
</dbReference>
<feature type="domain" description="ABC transporter" evidence="2">
    <location>
        <begin position="21"/>
        <end position="74"/>
    </location>
</feature>
<keyword evidence="1" id="KW-0813">Transport</keyword>
<dbReference type="EMBL" id="BARS01029944">
    <property type="protein sequence ID" value="GAG10396.1"/>
    <property type="molecule type" value="Genomic_DNA"/>
</dbReference>
<comment type="caution">
    <text evidence="3">The sequence shown here is derived from an EMBL/GenBank/DDBJ whole genome shotgun (WGS) entry which is preliminary data.</text>
</comment>
<dbReference type="PANTHER" id="PTHR42734">
    <property type="entry name" value="METAL TRANSPORT SYSTEM ATP-BINDING PROTEIN TM_0124-RELATED"/>
    <property type="match status" value="1"/>
</dbReference>